<dbReference type="PROSITE" id="PS51437">
    <property type="entry name" value="CG_1"/>
    <property type="match status" value="1"/>
</dbReference>
<feature type="compositionally biased region" description="Polar residues" evidence="4">
    <location>
        <begin position="44"/>
        <end position="54"/>
    </location>
</feature>
<feature type="domain" description="CG-1" evidence="5">
    <location>
        <begin position="97"/>
        <end position="208"/>
    </location>
</feature>
<keyword evidence="2" id="KW-0804">Transcription</keyword>
<dbReference type="EMBL" id="NMUH01003053">
    <property type="protein sequence ID" value="MQM03546.1"/>
    <property type="molecule type" value="Genomic_DNA"/>
</dbReference>
<dbReference type="InterPro" id="IPR005559">
    <property type="entry name" value="CG-1_dom"/>
</dbReference>
<evidence type="ECO:0000256" key="1">
    <source>
        <dbReference type="ARBA" id="ARBA00004123"/>
    </source>
</evidence>
<dbReference type="AlphaFoldDB" id="A0A843W6H0"/>
<protein>
    <recommendedName>
        <fullName evidence="5">CG-1 domain-containing protein</fullName>
    </recommendedName>
</protein>
<evidence type="ECO:0000256" key="2">
    <source>
        <dbReference type="ARBA" id="ARBA00023163"/>
    </source>
</evidence>
<dbReference type="GO" id="GO:0005634">
    <property type="term" value="C:nucleus"/>
    <property type="evidence" value="ECO:0007669"/>
    <property type="project" value="UniProtKB-SubCell"/>
</dbReference>
<keyword evidence="7" id="KW-1185">Reference proteome</keyword>
<dbReference type="GO" id="GO:0003712">
    <property type="term" value="F:transcription coregulator activity"/>
    <property type="evidence" value="ECO:0007669"/>
    <property type="project" value="TreeGrafter"/>
</dbReference>
<comment type="caution">
    <text evidence="6">The sequence shown here is derived from an EMBL/GenBank/DDBJ whole genome shotgun (WGS) entry which is preliminary data.</text>
</comment>
<reference evidence="6" key="1">
    <citation type="submission" date="2017-07" db="EMBL/GenBank/DDBJ databases">
        <title>Taro Niue Genome Assembly and Annotation.</title>
        <authorList>
            <person name="Atibalentja N."/>
            <person name="Keating K."/>
            <person name="Fields C.J."/>
        </authorList>
    </citation>
    <scope>NUCLEOTIDE SEQUENCE</scope>
    <source>
        <strain evidence="6">Niue_2</strain>
        <tissue evidence="6">Leaf</tissue>
    </source>
</reference>
<evidence type="ECO:0000313" key="6">
    <source>
        <dbReference type="EMBL" id="MQM03546.1"/>
    </source>
</evidence>
<feature type="compositionally biased region" description="Basic and acidic residues" evidence="4">
    <location>
        <begin position="56"/>
        <end position="69"/>
    </location>
</feature>
<dbReference type="PANTHER" id="PTHR23335">
    <property type="entry name" value="CALMODULIN-BINDING TRANSCRIPTION ACTIVATOR CAMTA"/>
    <property type="match status" value="1"/>
</dbReference>
<dbReference type="GO" id="GO:0006357">
    <property type="term" value="P:regulation of transcription by RNA polymerase II"/>
    <property type="evidence" value="ECO:0007669"/>
    <property type="project" value="TreeGrafter"/>
</dbReference>
<keyword evidence="3" id="KW-0539">Nucleus</keyword>
<sequence length="210" mass="24182">MVRLLALAISPDDIISFKLRRLWRGPTPSLIGFLKRILRPWSPQTTTVPTTSGHSFKREKETERERKGEGGGGRADQPPFPHPQKAALSPAVPYWNLTRLLRCVGPVEAMEPAPLAGLEIHGFRTTSGGSLLLFDRNVLRNFRKDGHNWRKKKDGKTVQEAHEKLKIGVEERIHVYYARSEDDAFFYRRNLDRIVLVHYRRTLEVCLMLF</sequence>
<dbReference type="GO" id="GO:0003690">
    <property type="term" value="F:double-stranded DNA binding"/>
    <property type="evidence" value="ECO:0007669"/>
    <property type="project" value="TreeGrafter"/>
</dbReference>
<dbReference type="Proteomes" id="UP000652761">
    <property type="component" value="Unassembled WGS sequence"/>
</dbReference>
<dbReference type="SMART" id="SM01076">
    <property type="entry name" value="CG-1"/>
    <property type="match status" value="1"/>
</dbReference>
<evidence type="ECO:0000313" key="7">
    <source>
        <dbReference type="Proteomes" id="UP000652761"/>
    </source>
</evidence>
<accession>A0A843W6H0</accession>
<dbReference type="Pfam" id="PF03859">
    <property type="entry name" value="CG-1"/>
    <property type="match status" value="1"/>
</dbReference>
<dbReference type="OrthoDB" id="407555at2759"/>
<name>A0A843W6H0_COLES</name>
<feature type="region of interest" description="Disordered" evidence="4">
    <location>
        <begin position="44"/>
        <end position="85"/>
    </location>
</feature>
<evidence type="ECO:0000256" key="3">
    <source>
        <dbReference type="ARBA" id="ARBA00023242"/>
    </source>
</evidence>
<proteinExistence type="predicted"/>
<organism evidence="6 7">
    <name type="scientific">Colocasia esculenta</name>
    <name type="common">Wild taro</name>
    <name type="synonym">Arum esculentum</name>
    <dbReference type="NCBI Taxonomy" id="4460"/>
    <lineage>
        <taxon>Eukaryota</taxon>
        <taxon>Viridiplantae</taxon>
        <taxon>Streptophyta</taxon>
        <taxon>Embryophyta</taxon>
        <taxon>Tracheophyta</taxon>
        <taxon>Spermatophyta</taxon>
        <taxon>Magnoliopsida</taxon>
        <taxon>Liliopsida</taxon>
        <taxon>Araceae</taxon>
        <taxon>Aroideae</taxon>
        <taxon>Colocasieae</taxon>
        <taxon>Colocasia</taxon>
    </lineage>
</organism>
<evidence type="ECO:0000259" key="5">
    <source>
        <dbReference type="PROSITE" id="PS51437"/>
    </source>
</evidence>
<dbReference type="PANTHER" id="PTHR23335:SF3">
    <property type="entry name" value="CALMODULIN-BINDING TRANSCRIPTION ACTIVATOR 5"/>
    <property type="match status" value="1"/>
</dbReference>
<gene>
    <name evidence="6" type="ORF">Taro_036329</name>
</gene>
<evidence type="ECO:0000256" key="4">
    <source>
        <dbReference type="SAM" id="MobiDB-lite"/>
    </source>
</evidence>
<comment type="subcellular location">
    <subcellularLocation>
        <location evidence="1">Nucleus</location>
    </subcellularLocation>
</comment>